<dbReference type="InterPro" id="IPR001296">
    <property type="entry name" value="Glyco_trans_1"/>
</dbReference>
<feature type="domain" description="Glycosyl transferase family 1" evidence="1">
    <location>
        <begin position="245"/>
        <end position="403"/>
    </location>
</feature>
<evidence type="ECO:0000259" key="1">
    <source>
        <dbReference type="Pfam" id="PF00534"/>
    </source>
</evidence>
<dbReference type="Gene3D" id="3.40.50.2000">
    <property type="entry name" value="Glycogen Phosphorylase B"/>
    <property type="match status" value="2"/>
</dbReference>
<dbReference type="Pfam" id="PF00534">
    <property type="entry name" value="Glycos_transf_1"/>
    <property type="match status" value="1"/>
</dbReference>
<accession>A0ABZ3ETL2</accession>
<proteinExistence type="predicted"/>
<name>A0ABZ3ETL2_9FIRM</name>
<keyword evidence="3" id="KW-1185">Reference proteome</keyword>
<reference evidence="2 3" key="1">
    <citation type="submission" date="2024-02" db="EMBL/GenBank/DDBJ databases">
        <title>Bacterial strain from lacustrine sediment.</title>
        <authorList>
            <person name="Petit C."/>
            <person name="Fadhlaoui K."/>
        </authorList>
    </citation>
    <scope>NUCLEOTIDE SEQUENCE [LARGE SCALE GENOMIC DNA]</scope>
    <source>
        <strain evidence="2 3">IPX-CK</strain>
    </source>
</reference>
<keyword evidence="2" id="KW-0328">Glycosyltransferase</keyword>
<dbReference type="EC" id="2.4.-.-" evidence="2"/>
<dbReference type="RefSeq" id="WP_342757152.1">
    <property type="nucleotide sequence ID" value="NZ_CP146256.1"/>
</dbReference>
<dbReference type="GO" id="GO:0016757">
    <property type="term" value="F:glycosyltransferase activity"/>
    <property type="evidence" value="ECO:0007669"/>
    <property type="project" value="UniProtKB-KW"/>
</dbReference>
<keyword evidence="2" id="KW-0808">Transferase</keyword>
<dbReference type="Proteomes" id="UP001451571">
    <property type="component" value="Chromosome"/>
</dbReference>
<protein>
    <submittedName>
        <fullName evidence="2">Glycosyltransferase family 4 protein</fullName>
        <ecNumber evidence="2">2.4.-.-</ecNumber>
    </submittedName>
</protein>
<dbReference type="CDD" id="cd03801">
    <property type="entry name" value="GT4_PimA-like"/>
    <property type="match status" value="1"/>
</dbReference>
<dbReference type="PANTHER" id="PTHR12526:SF638">
    <property type="entry name" value="SPORE COAT PROTEIN SA"/>
    <property type="match status" value="1"/>
</dbReference>
<evidence type="ECO:0000313" key="2">
    <source>
        <dbReference type="EMBL" id="XAH73548.1"/>
    </source>
</evidence>
<dbReference type="SUPFAM" id="SSF53756">
    <property type="entry name" value="UDP-Glycosyltransferase/glycogen phosphorylase"/>
    <property type="match status" value="1"/>
</dbReference>
<sequence length="427" mass="49016">MRVLWLCNIMLPAIAESLGLPYSNREGWLTGIYERMGKDDRRQMELGICFPVERLEGKLKELNGRWMLGNTACYAFQETLNSPEKYDASMERRFSEILKDFNPDVVHIFGTEFPHTLAMTRASGRPERILIGIQGLCFACAEAYMADLPEYVQKRRTFRDIIKRDGIRRQQEKFRLRGEHEKEALKNAGNITGRTGFDREETKKINGNAKYYHMNETMRFNFYNGKWKQEKCVPHSIFLSQGDYPLKGFHYVLLAMPRILSEYPDAVVYVAGNSIIDDRSMKDRIKISSYGKYLRKLIREYGLGDKVKILGKLSAEEMKQQFLKSSVFVCPSSLENSPNSMGEAMLLGVPAVAARTGGIPSMLEDEAEGLLYDAGNVDKLGDAVLRVWMDPEETLKRAEAARRRAYKTHNGDANYERLLEIYKEICE</sequence>
<dbReference type="PANTHER" id="PTHR12526">
    <property type="entry name" value="GLYCOSYLTRANSFERASE"/>
    <property type="match status" value="1"/>
</dbReference>
<evidence type="ECO:0000313" key="3">
    <source>
        <dbReference type="Proteomes" id="UP001451571"/>
    </source>
</evidence>
<gene>
    <name evidence="2" type="ORF">V6984_18905</name>
</gene>
<organism evidence="2 3">
    <name type="scientific">Kineothrix sedimenti</name>
    <dbReference type="NCBI Taxonomy" id="3123317"/>
    <lineage>
        <taxon>Bacteria</taxon>
        <taxon>Bacillati</taxon>
        <taxon>Bacillota</taxon>
        <taxon>Clostridia</taxon>
        <taxon>Lachnospirales</taxon>
        <taxon>Lachnospiraceae</taxon>
        <taxon>Kineothrix</taxon>
    </lineage>
</organism>
<dbReference type="EMBL" id="CP146256">
    <property type="protein sequence ID" value="XAH73548.1"/>
    <property type="molecule type" value="Genomic_DNA"/>
</dbReference>